<comment type="caution">
    <text evidence="1">The sequence shown here is derived from an EMBL/GenBank/DDBJ whole genome shotgun (WGS) entry which is preliminary data.</text>
</comment>
<proteinExistence type="predicted"/>
<organism evidence="1 2">
    <name type="scientific">Candidatus Magasanikbacteria bacterium GW2011_GWC2_37_14</name>
    <dbReference type="NCBI Taxonomy" id="1619046"/>
    <lineage>
        <taxon>Bacteria</taxon>
        <taxon>Candidatus Magasanikiibacteriota</taxon>
    </lineage>
</organism>
<dbReference type="EMBL" id="LBSX01000008">
    <property type="protein sequence ID" value="KKQ27509.1"/>
    <property type="molecule type" value="Genomic_DNA"/>
</dbReference>
<dbReference type="STRING" id="1619046.US42_C0008G0020"/>
<dbReference type="AlphaFoldDB" id="A0A0G0ITK5"/>
<reference evidence="1 2" key="1">
    <citation type="journal article" date="2015" name="Nature">
        <title>rRNA introns, odd ribosomes, and small enigmatic genomes across a large radiation of phyla.</title>
        <authorList>
            <person name="Brown C.T."/>
            <person name="Hug L.A."/>
            <person name="Thomas B.C."/>
            <person name="Sharon I."/>
            <person name="Castelle C.J."/>
            <person name="Singh A."/>
            <person name="Wilkins M.J."/>
            <person name="Williams K.H."/>
            <person name="Banfield J.F."/>
        </authorList>
    </citation>
    <scope>NUCLEOTIDE SEQUENCE [LARGE SCALE GENOMIC DNA]</scope>
</reference>
<accession>A0A0G0ITK5</accession>
<evidence type="ECO:0000313" key="1">
    <source>
        <dbReference type="EMBL" id="KKQ27509.1"/>
    </source>
</evidence>
<evidence type="ECO:0000313" key="2">
    <source>
        <dbReference type="Proteomes" id="UP000034849"/>
    </source>
</evidence>
<protein>
    <submittedName>
        <fullName evidence="1">Uncharacterized protein</fullName>
    </submittedName>
</protein>
<name>A0A0G0ITK5_9BACT</name>
<dbReference type="Proteomes" id="UP000034849">
    <property type="component" value="Unassembled WGS sequence"/>
</dbReference>
<gene>
    <name evidence="1" type="ORF">US42_C0008G0020</name>
</gene>
<sequence length="312" mass="35319">MPYENLKTMQNFTLKNLPNLDVTVLGALELFIKEGVPKLNLGNYKKPLVIGSGNGAVTGKILFAGQEVVLADESNYQIKLKNIKNIDGAIIISASGSKHAITLAKDFKKRKIATKLLTNNLYAPAKKYIAPNNFFVLPKNKEPYTYNTSTYLGMILGQTKEDPRKIKDFILNTIQKQIPKNFKKYDSFYLIVPNEFEVTRELFVTKFDELFEPVVSGRVFTPEQSKHAKSVANNSKELFISFGYDNKLFGQKNNRLNISLPKNSNYATVMAIVYYVIGKIQEQHAPYFKKGIAKYCQNASKVFGYEIKPIVE</sequence>